<feature type="compositionally biased region" description="Basic and acidic residues" evidence="2">
    <location>
        <begin position="15"/>
        <end position="29"/>
    </location>
</feature>
<evidence type="ECO:0000259" key="3">
    <source>
        <dbReference type="PROSITE" id="PS50102"/>
    </source>
</evidence>
<dbReference type="PROSITE" id="PS50102">
    <property type="entry name" value="RRM"/>
    <property type="match status" value="1"/>
</dbReference>
<feature type="region of interest" description="Disordered" evidence="2">
    <location>
        <begin position="104"/>
        <end position="199"/>
    </location>
</feature>
<dbReference type="InterPro" id="IPR000504">
    <property type="entry name" value="RRM_dom"/>
</dbReference>
<dbReference type="GO" id="GO:0005634">
    <property type="term" value="C:nucleus"/>
    <property type="evidence" value="ECO:0007669"/>
    <property type="project" value="TreeGrafter"/>
</dbReference>
<name>A0AAW0JAF1_QUESU</name>
<feature type="non-terminal residue" evidence="4">
    <location>
        <position position="272"/>
    </location>
</feature>
<dbReference type="PANTHER" id="PTHR23140:SF0">
    <property type="entry name" value="U2 SNRNP-ASSOCIATED SURP MOTIF-CONTAINING PROTEIN"/>
    <property type="match status" value="1"/>
</dbReference>
<dbReference type="EMBL" id="PKMF04000629">
    <property type="protein sequence ID" value="KAK7823537.1"/>
    <property type="molecule type" value="Genomic_DNA"/>
</dbReference>
<protein>
    <submittedName>
        <fullName evidence="4">Protein rrc1</fullName>
    </submittedName>
</protein>
<organism evidence="4 5">
    <name type="scientific">Quercus suber</name>
    <name type="common">Cork oak</name>
    <dbReference type="NCBI Taxonomy" id="58331"/>
    <lineage>
        <taxon>Eukaryota</taxon>
        <taxon>Viridiplantae</taxon>
        <taxon>Streptophyta</taxon>
        <taxon>Embryophyta</taxon>
        <taxon>Tracheophyta</taxon>
        <taxon>Spermatophyta</taxon>
        <taxon>Magnoliopsida</taxon>
        <taxon>eudicotyledons</taxon>
        <taxon>Gunneridae</taxon>
        <taxon>Pentapetalae</taxon>
        <taxon>rosids</taxon>
        <taxon>fabids</taxon>
        <taxon>Fagales</taxon>
        <taxon>Fagaceae</taxon>
        <taxon>Quercus</taxon>
    </lineage>
</organism>
<evidence type="ECO:0000313" key="5">
    <source>
        <dbReference type="Proteomes" id="UP000237347"/>
    </source>
</evidence>
<dbReference type="PANTHER" id="PTHR23140">
    <property type="entry name" value="RNA PROCESSING PROTEIN LD23810P"/>
    <property type="match status" value="1"/>
</dbReference>
<dbReference type="InterPro" id="IPR012677">
    <property type="entry name" value="Nucleotide-bd_a/b_plait_sf"/>
</dbReference>
<dbReference type="Gene3D" id="3.30.70.330">
    <property type="match status" value="1"/>
</dbReference>
<dbReference type="GO" id="GO:0003723">
    <property type="term" value="F:RNA binding"/>
    <property type="evidence" value="ECO:0007669"/>
    <property type="project" value="UniProtKB-UniRule"/>
</dbReference>
<dbReference type="SMART" id="SM00360">
    <property type="entry name" value="RRM"/>
    <property type="match status" value="1"/>
</dbReference>
<dbReference type="InterPro" id="IPR051485">
    <property type="entry name" value="SR-CTD_assoc_factor"/>
</dbReference>
<reference evidence="4 5" key="1">
    <citation type="journal article" date="2018" name="Sci. Data">
        <title>The draft genome sequence of cork oak.</title>
        <authorList>
            <person name="Ramos A.M."/>
            <person name="Usie A."/>
            <person name="Barbosa P."/>
            <person name="Barros P.M."/>
            <person name="Capote T."/>
            <person name="Chaves I."/>
            <person name="Simoes F."/>
            <person name="Abreu I."/>
            <person name="Carrasquinho I."/>
            <person name="Faro C."/>
            <person name="Guimaraes J.B."/>
            <person name="Mendonca D."/>
            <person name="Nobrega F."/>
            <person name="Rodrigues L."/>
            <person name="Saibo N.J.M."/>
            <person name="Varela M.C."/>
            <person name="Egas C."/>
            <person name="Matos J."/>
            <person name="Miguel C.M."/>
            <person name="Oliveira M.M."/>
            <person name="Ricardo C.P."/>
            <person name="Goncalves S."/>
        </authorList>
    </citation>
    <scope>NUCLEOTIDE SEQUENCE [LARGE SCALE GENOMIC DNA]</scope>
    <source>
        <strain evidence="5">cv. HL8</strain>
    </source>
</reference>
<evidence type="ECO:0000313" key="4">
    <source>
        <dbReference type="EMBL" id="KAK7823537.1"/>
    </source>
</evidence>
<comment type="caution">
    <text evidence="4">The sequence shown here is derived from an EMBL/GenBank/DDBJ whole genome shotgun (WGS) entry which is preliminary data.</text>
</comment>
<dbReference type="Proteomes" id="UP000237347">
    <property type="component" value="Unassembled WGS sequence"/>
</dbReference>
<dbReference type="Pfam" id="PF00076">
    <property type="entry name" value="RRM_1"/>
    <property type="match status" value="1"/>
</dbReference>
<proteinExistence type="predicted"/>
<keyword evidence="5" id="KW-1185">Reference proteome</keyword>
<gene>
    <name evidence="4" type="primary">RRC1</name>
    <name evidence="4" type="ORF">CFP56_035364</name>
</gene>
<dbReference type="AlphaFoldDB" id="A0AAW0JAF1"/>
<dbReference type="SUPFAM" id="SSF54928">
    <property type="entry name" value="RNA-binding domain, RBD"/>
    <property type="match status" value="1"/>
</dbReference>
<dbReference type="InterPro" id="IPR035979">
    <property type="entry name" value="RBD_domain_sf"/>
</dbReference>
<feature type="compositionally biased region" description="Basic and acidic residues" evidence="2">
    <location>
        <begin position="63"/>
        <end position="76"/>
    </location>
</feature>
<sequence length="272" mass="31199">MSSFSITRKKTPFQKHREEEEAKKKRAEDETARLYQEFVESFQGDTTPGSKSFVRGGTINPNDKVKIDSEGEKSKDGVSVPKKGSRPPATYAVAEVVGQGWERYVPSFLPPPMAAKGKNLKRKLKEEEKPKEKEKGKSRNIDHFMEELKHEQEMRERRNQDREHWRDGRQNENSAPSSRFDELPDDFDPSGKLPGSFDDGDPQTTNLYVGNLSPQVDENFLLRTFGRFGPIASVKIMWPRTEEERRRQRNCGFVAFMNRADGQAAKDEMQGL</sequence>
<feature type="compositionally biased region" description="Basic and acidic residues" evidence="2">
    <location>
        <begin position="124"/>
        <end position="170"/>
    </location>
</feature>
<feature type="domain" description="RRM" evidence="3">
    <location>
        <begin position="205"/>
        <end position="272"/>
    </location>
</feature>
<feature type="region of interest" description="Disordered" evidence="2">
    <location>
        <begin position="1"/>
        <end position="29"/>
    </location>
</feature>
<evidence type="ECO:0000256" key="2">
    <source>
        <dbReference type="SAM" id="MobiDB-lite"/>
    </source>
</evidence>
<keyword evidence="1" id="KW-0694">RNA-binding</keyword>
<feature type="region of interest" description="Disordered" evidence="2">
    <location>
        <begin position="41"/>
        <end position="89"/>
    </location>
</feature>
<evidence type="ECO:0000256" key="1">
    <source>
        <dbReference type="PROSITE-ProRule" id="PRU00176"/>
    </source>
</evidence>
<accession>A0AAW0JAF1</accession>